<evidence type="ECO:0000313" key="3">
    <source>
        <dbReference type="Proteomes" id="UP000639772"/>
    </source>
</evidence>
<proteinExistence type="predicted"/>
<name>A0A835UR87_VANPL</name>
<protein>
    <submittedName>
        <fullName evidence="2">Uncharacterized protein</fullName>
    </submittedName>
</protein>
<evidence type="ECO:0000313" key="2">
    <source>
        <dbReference type="EMBL" id="KAG0468806.1"/>
    </source>
</evidence>
<sequence>MMTGWAPRNRGCSGTSTRAKRSRRQEPGRIPKRTRLPLPRVTRTHVMNRLSSPVPEEAQPLRVLFGEASADEERFGSVEDGDDEDEDFHQGISAARKGREHGREEEAEEQTKTVATRARGSHR</sequence>
<accession>A0A835UR87</accession>
<organism evidence="2 3">
    <name type="scientific">Vanilla planifolia</name>
    <name type="common">Vanilla</name>
    <dbReference type="NCBI Taxonomy" id="51239"/>
    <lineage>
        <taxon>Eukaryota</taxon>
        <taxon>Viridiplantae</taxon>
        <taxon>Streptophyta</taxon>
        <taxon>Embryophyta</taxon>
        <taxon>Tracheophyta</taxon>
        <taxon>Spermatophyta</taxon>
        <taxon>Magnoliopsida</taxon>
        <taxon>Liliopsida</taxon>
        <taxon>Asparagales</taxon>
        <taxon>Orchidaceae</taxon>
        <taxon>Vanilloideae</taxon>
        <taxon>Vanilleae</taxon>
        <taxon>Vanilla</taxon>
    </lineage>
</organism>
<evidence type="ECO:0000256" key="1">
    <source>
        <dbReference type="SAM" id="MobiDB-lite"/>
    </source>
</evidence>
<gene>
    <name evidence="2" type="ORF">HPP92_018134</name>
</gene>
<dbReference type="EMBL" id="JADCNM010000009">
    <property type="protein sequence ID" value="KAG0468806.1"/>
    <property type="molecule type" value="Genomic_DNA"/>
</dbReference>
<feature type="region of interest" description="Disordered" evidence="1">
    <location>
        <begin position="1"/>
        <end position="123"/>
    </location>
</feature>
<comment type="caution">
    <text evidence="2">The sequence shown here is derived from an EMBL/GenBank/DDBJ whole genome shotgun (WGS) entry which is preliminary data.</text>
</comment>
<dbReference type="AlphaFoldDB" id="A0A835UR87"/>
<reference evidence="2 3" key="1">
    <citation type="journal article" date="2020" name="Nat. Food">
        <title>A phased Vanilla planifolia genome enables genetic improvement of flavour and production.</title>
        <authorList>
            <person name="Hasing T."/>
            <person name="Tang H."/>
            <person name="Brym M."/>
            <person name="Khazi F."/>
            <person name="Huang T."/>
            <person name="Chambers A.H."/>
        </authorList>
    </citation>
    <scope>NUCLEOTIDE SEQUENCE [LARGE SCALE GENOMIC DNA]</scope>
    <source>
        <tissue evidence="2">Leaf</tissue>
    </source>
</reference>
<dbReference type="Proteomes" id="UP000639772">
    <property type="component" value="Chromosome 9"/>
</dbReference>